<feature type="transmembrane region" description="Helical" evidence="7">
    <location>
        <begin position="323"/>
        <end position="340"/>
    </location>
</feature>
<comment type="similarity">
    <text evidence="2">Belongs to the major facilitator superfamily.</text>
</comment>
<feature type="domain" description="SPX" evidence="8">
    <location>
        <begin position="2"/>
        <end position="152"/>
    </location>
</feature>
<feature type="transmembrane region" description="Helical" evidence="7">
    <location>
        <begin position="258"/>
        <end position="276"/>
    </location>
</feature>
<evidence type="ECO:0000313" key="9">
    <source>
        <dbReference type="EMBL" id="KAL3696413.1"/>
    </source>
</evidence>
<reference evidence="9 10" key="1">
    <citation type="submission" date="2024-09" db="EMBL/GenBank/DDBJ databases">
        <title>Chromosome-scale assembly of Riccia sorocarpa.</title>
        <authorList>
            <person name="Paukszto L."/>
        </authorList>
    </citation>
    <scope>NUCLEOTIDE SEQUENCE [LARGE SCALE GENOMIC DNA]</scope>
    <source>
        <strain evidence="9">LP-2024</strain>
        <tissue evidence="9">Aerial parts of the thallus</tissue>
    </source>
</reference>
<dbReference type="Gene3D" id="1.20.1250.20">
    <property type="entry name" value="MFS general substrate transporter like domains"/>
    <property type="match status" value="1"/>
</dbReference>
<dbReference type="EMBL" id="JBJQOH010000002">
    <property type="protein sequence ID" value="KAL3696413.1"/>
    <property type="molecule type" value="Genomic_DNA"/>
</dbReference>
<dbReference type="InterPro" id="IPR011701">
    <property type="entry name" value="MFS"/>
</dbReference>
<feature type="transmembrane region" description="Helical" evidence="7">
    <location>
        <begin position="522"/>
        <end position="542"/>
    </location>
</feature>
<name>A0ABD3HYH2_9MARC</name>
<protein>
    <recommendedName>
        <fullName evidence="8">SPX domain-containing protein</fullName>
    </recommendedName>
</protein>
<comment type="caution">
    <text evidence="9">The sequence shown here is derived from an EMBL/GenBank/DDBJ whole genome shotgun (WGS) entry which is preliminary data.</text>
</comment>
<sequence length="707" mass="78119">MVGFGKKLRERQIPEWEQYYIAYKPMKKKLKEYAAQASLSKDNRQRVLREFSLMLDRQVEKTVLFLLDQQGQLAQRLANLADQRTMIEKNVEKEERADDGAHTDWLIEEYRAVGKDLLKLLRFVEINATGLRKILKKFDKRVGYRLTDDYVATRSNHPYSQLQQVFKHVGIGAMVATLSRNLAELESSKESLSFYEMPSTPSFYSQEPVIKEIKAAVDRLTNSTNFLRFLGQAALLPREDTVSAEELPQEEEYHPLSLALNLGNTFLYMVNTYIIVPTADKYTVALHVAPTVCGVVIGAMAVAQLVSSVYFSAWSNSSYYQPLLFSSVMLLLGNIAYAVAYDYRSVTLLILGRLLCGFGSARAVNRRYISDCVPLKMRLKASAAFVSASALGMAAGPGGAGLLTFDTTIFGFTVNDNTLPGWVMAIAWLLYLVLLCATFKEPTPSYPSSRKKSKSKPTPDLSVVRTSRSGVSAEAGLLDPFLPQDSTSSNKDTDSDDEKSDEPANSIGEAYGLLTASVKVQLLIYFMLKFAMEILLSESSVITEYYFGWGIKQVALFLGLLGLTVLPINYVVGSYFSNMFEDRQILLFSEIVTCVGLVVSFRYGGIPYTMTQYISGALLIFVSAEVLEGVNLALLSKVMSARLARGTFNGGLLSTEAGTLARVVADVSITLAGYLGTGRLLNVTMLPTVFIGVVSVIATLATYNSMF</sequence>
<feature type="transmembrane region" description="Helical" evidence="7">
    <location>
        <begin position="554"/>
        <end position="573"/>
    </location>
</feature>
<feature type="region of interest" description="Disordered" evidence="6">
    <location>
        <begin position="443"/>
        <end position="503"/>
    </location>
</feature>
<evidence type="ECO:0000259" key="8">
    <source>
        <dbReference type="PROSITE" id="PS51382"/>
    </source>
</evidence>
<dbReference type="CDD" id="cd14479">
    <property type="entry name" value="SPX-MFS_plant"/>
    <property type="match status" value="1"/>
</dbReference>
<evidence type="ECO:0000256" key="4">
    <source>
        <dbReference type="ARBA" id="ARBA00022989"/>
    </source>
</evidence>
<dbReference type="Proteomes" id="UP001633002">
    <property type="component" value="Unassembled WGS sequence"/>
</dbReference>
<dbReference type="Pfam" id="PF07690">
    <property type="entry name" value="MFS_1"/>
    <property type="match status" value="1"/>
</dbReference>
<feature type="transmembrane region" description="Helical" evidence="7">
    <location>
        <begin position="419"/>
        <end position="439"/>
    </location>
</feature>
<dbReference type="PROSITE" id="PS51382">
    <property type="entry name" value="SPX"/>
    <property type="match status" value="1"/>
</dbReference>
<dbReference type="GO" id="GO:0016020">
    <property type="term" value="C:membrane"/>
    <property type="evidence" value="ECO:0007669"/>
    <property type="project" value="UniProtKB-SubCell"/>
</dbReference>
<keyword evidence="3 7" id="KW-0812">Transmembrane</keyword>
<comment type="subcellular location">
    <subcellularLocation>
        <location evidence="1">Membrane</location>
        <topology evidence="1">Multi-pass membrane protein</topology>
    </subcellularLocation>
</comment>
<evidence type="ECO:0000256" key="6">
    <source>
        <dbReference type="SAM" id="MobiDB-lite"/>
    </source>
</evidence>
<proteinExistence type="inferred from homology"/>
<evidence type="ECO:0000256" key="2">
    <source>
        <dbReference type="ARBA" id="ARBA00008335"/>
    </source>
</evidence>
<feature type="transmembrane region" description="Helical" evidence="7">
    <location>
        <begin position="585"/>
        <end position="606"/>
    </location>
</feature>
<dbReference type="InterPro" id="IPR036259">
    <property type="entry name" value="MFS_trans_sf"/>
</dbReference>
<dbReference type="SUPFAM" id="SSF103473">
    <property type="entry name" value="MFS general substrate transporter"/>
    <property type="match status" value="1"/>
</dbReference>
<accession>A0ABD3HYH2</accession>
<evidence type="ECO:0000256" key="7">
    <source>
        <dbReference type="SAM" id="Phobius"/>
    </source>
</evidence>
<dbReference type="Pfam" id="PF03105">
    <property type="entry name" value="SPX"/>
    <property type="match status" value="1"/>
</dbReference>
<keyword evidence="10" id="KW-1185">Reference proteome</keyword>
<dbReference type="InterPro" id="IPR045264">
    <property type="entry name" value="SPXM_SPX_plant"/>
</dbReference>
<keyword evidence="4 7" id="KW-1133">Transmembrane helix</keyword>
<keyword evidence="5 7" id="KW-0472">Membrane</keyword>
<dbReference type="InterPro" id="IPR004331">
    <property type="entry name" value="SPX_dom"/>
</dbReference>
<feature type="transmembrane region" description="Helical" evidence="7">
    <location>
        <begin position="385"/>
        <end position="413"/>
    </location>
</feature>
<feature type="transmembrane region" description="Helical" evidence="7">
    <location>
        <begin position="612"/>
        <end position="635"/>
    </location>
</feature>
<feature type="transmembrane region" description="Helical" evidence="7">
    <location>
        <begin position="288"/>
        <end position="311"/>
    </location>
</feature>
<evidence type="ECO:0000313" key="10">
    <source>
        <dbReference type="Proteomes" id="UP001633002"/>
    </source>
</evidence>
<feature type="transmembrane region" description="Helical" evidence="7">
    <location>
        <begin position="680"/>
        <end position="703"/>
    </location>
</feature>
<evidence type="ECO:0000256" key="3">
    <source>
        <dbReference type="ARBA" id="ARBA00022692"/>
    </source>
</evidence>
<organism evidence="9 10">
    <name type="scientific">Riccia sorocarpa</name>
    <dbReference type="NCBI Taxonomy" id="122646"/>
    <lineage>
        <taxon>Eukaryota</taxon>
        <taxon>Viridiplantae</taxon>
        <taxon>Streptophyta</taxon>
        <taxon>Embryophyta</taxon>
        <taxon>Marchantiophyta</taxon>
        <taxon>Marchantiopsida</taxon>
        <taxon>Marchantiidae</taxon>
        <taxon>Marchantiales</taxon>
        <taxon>Ricciaceae</taxon>
        <taxon>Riccia</taxon>
    </lineage>
</organism>
<dbReference type="PANTHER" id="PTHR23510:SF65">
    <property type="entry name" value="SPX DOMAIN-CONTAINING MEMBRANE PROTEIN OS09G0521800"/>
    <property type="match status" value="1"/>
</dbReference>
<gene>
    <name evidence="9" type="ORF">R1sor_010489</name>
</gene>
<evidence type="ECO:0000256" key="1">
    <source>
        <dbReference type="ARBA" id="ARBA00004141"/>
    </source>
</evidence>
<dbReference type="PANTHER" id="PTHR23510">
    <property type="entry name" value="INNER MEMBRANE TRANSPORT PROTEIN YAJR"/>
    <property type="match status" value="1"/>
</dbReference>
<dbReference type="AlphaFoldDB" id="A0ABD3HYH2"/>
<dbReference type="InterPro" id="IPR051068">
    <property type="entry name" value="MFS_Domain-Containing_Protein"/>
</dbReference>
<evidence type="ECO:0000256" key="5">
    <source>
        <dbReference type="ARBA" id="ARBA00023136"/>
    </source>
</evidence>